<feature type="region of interest" description="Disordered" evidence="9">
    <location>
        <begin position="169"/>
        <end position="204"/>
    </location>
</feature>
<dbReference type="Proteomes" id="UP000515129">
    <property type="component" value="Chromosome 22"/>
</dbReference>
<name>A0A6P6J3N5_CARAU</name>
<dbReference type="Pfam" id="PF14798">
    <property type="entry name" value="Ca_hom_mod"/>
    <property type="match status" value="1"/>
</dbReference>
<comment type="subcellular location">
    <subcellularLocation>
        <location evidence="1">Membrane</location>
        <topology evidence="1">Multi-pass membrane protein</topology>
    </subcellularLocation>
</comment>
<evidence type="ECO:0000256" key="6">
    <source>
        <dbReference type="ARBA" id="ARBA00023065"/>
    </source>
</evidence>
<feature type="transmembrane region" description="Helical" evidence="10">
    <location>
        <begin position="120"/>
        <end position="140"/>
    </location>
</feature>
<evidence type="ECO:0000256" key="2">
    <source>
        <dbReference type="ARBA" id="ARBA00008497"/>
    </source>
</evidence>
<feature type="compositionally biased region" description="Polar residues" evidence="9">
    <location>
        <begin position="184"/>
        <end position="200"/>
    </location>
</feature>
<keyword evidence="5 10" id="KW-1133">Transmembrane helix</keyword>
<dbReference type="GO" id="GO:1904669">
    <property type="term" value="P:ATP export"/>
    <property type="evidence" value="ECO:0007669"/>
    <property type="project" value="UniProtKB-ARBA"/>
</dbReference>
<dbReference type="OrthoDB" id="8964795at2759"/>
<gene>
    <name evidence="12" type="primary">LOC113040693</name>
</gene>
<evidence type="ECO:0000256" key="5">
    <source>
        <dbReference type="ARBA" id="ARBA00022989"/>
    </source>
</evidence>
<dbReference type="KEGG" id="caua:113040693"/>
<reference evidence="12" key="1">
    <citation type="submission" date="2025-08" db="UniProtKB">
        <authorList>
            <consortium name="RefSeq"/>
        </authorList>
    </citation>
    <scope>IDENTIFICATION</scope>
    <source>
        <strain evidence="12">Wakin</strain>
        <tissue evidence="12">Muscle</tissue>
    </source>
</reference>
<comment type="similarity">
    <text evidence="2">Belongs to the CALHM family.</text>
</comment>
<evidence type="ECO:0000256" key="1">
    <source>
        <dbReference type="ARBA" id="ARBA00004141"/>
    </source>
</evidence>
<evidence type="ECO:0000256" key="3">
    <source>
        <dbReference type="ARBA" id="ARBA00022448"/>
    </source>
</evidence>
<evidence type="ECO:0000256" key="7">
    <source>
        <dbReference type="ARBA" id="ARBA00023136"/>
    </source>
</evidence>
<accession>A0A6P6J3N5</accession>
<feature type="transmembrane region" description="Helical" evidence="10">
    <location>
        <begin position="45"/>
        <end position="66"/>
    </location>
</feature>
<dbReference type="GO" id="GO:0005886">
    <property type="term" value="C:plasma membrane"/>
    <property type="evidence" value="ECO:0007669"/>
    <property type="project" value="TreeGrafter"/>
</dbReference>
<protein>
    <submittedName>
        <fullName evidence="12">Uncharacterized protein LOC113040693</fullName>
    </submittedName>
</protein>
<feature type="transmembrane region" description="Helical" evidence="10">
    <location>
        <begin position="6"/>
        <end position="25"/>
    </location>
</feature>
<evidence type="ECO:0000256" key="4">
    <source>
        <dbReference type="ARBA" id="ARBA00022692"/>
    </source>
</evidence>
<evidence type="ECO:0000256" key="9">
    <source>
        <dbReference type="SAM" id="MobiDB-lite"/>
    </source>
</evidence>
<evidence type="ECO:0000313" key="12">
    <source>
        <dbReference type="RefSeq" id="XP_026054751.1"/>
    </source>
</evidence>
<dbReference type="GO" id="GO:0005261">
    <property type="term" value="F:monoatomic cation channel activity"/>
    <property type="evidence" value="ECO:0007669"/>
    <property type="project" value="TreeGrafter"/>
</dbReference>
<keyword evidence="7 10" id="KW-0472">Membrane</keyword>
<dbReference type="AlphaFoldDB" id="A0A6P6J3N5"/>
<dbReference type="PANTHER" id="PTHR32261">
    <property type="entry name" value="CALCIUM HOMEOSTASIS MODULATOR PROTEIN"/>
    <property type="match status" value="1"/>
</dbReference>
<sequence length="237" mass="26683">MNDLVTVFVFIGPAFFIFMLMYLGLRFFKKRCSYCRGANDDTQGYWHKAVTACLISPVIWIIILLLDGEYIACGMTYWNGVYVFDDVLQNFWCKPTEETESKTLTELRNLTSKYIHQSQVSGYALTGIFSVLLFVSVVVYDCCNSGRCHRCPSQLLCCRRRAATQHEGQHVETVTGRIDAPCDTPSNTDHSTTQNQTPSEASPRLCEVTGAINESIRDVRQQSEVCGSNAEQQPITS</sequence>
<dbReference type="InterPro" id="IPR029569">
    <property type="entry name" value="CALHM"/>
</dbReference>
<dbReference type="PANTHER" id="PTHR32261:SF4">
    <property type="entry name" value="CALCIUM HOMEOSTASIS MODULATOR PROTEIN 6"/>
    <property type="match status" value="1"/>
</dbReference>
<evidence type="ECO:0000313" key="11">
    <source>
        <dbReference type="Proteomes" id="UP000515129"/>
    </source>
</evidence>
<keyword evidence="6" id="KW-0406">Ion transport</keyword>
<keyword evidence="4 10" id="KW-0812">Transmembrane</keyword>
<keyword evidence="8" id="KW-0407">Ion channel</keyword>
<keyword evidence="11" id="KW-1185">Reference proteome</keyword>
<organism evidence="11 12">
    <name type="scientific">Carassius auratus</name>
    <name type="common">Goldfish</name>
    <dbReference type="NCBI Taxonomy" id="7957"/>
    <lineage>
        <taxon>Eukaryota</taxon>
        <taxon>Metazoa</taxon>
        <taxon>Chordata</taxon>
        <taxon>Craniata</taxon>
        <taxon>Vertebrata</taxon>
        <taxon>Euteleostomi</taxon>
        <taxon>Actinopterygii</taxon>
        <taxon>Neopterygii</taxon>
        <taxon>Teleostei</taxon>
        <taxon>Ostariophysi</taxon>
        <taxon>Cypriniformes</taxon>
        <taxon>Cyprinidae</taxon>
        <taxon>Cyprininae</taxon>
        <taxon>Carassius</taxon>
    </lineage>
</organism>
<evidence type="ECO:0000256" key="10">
    <source>
        <dbReference type="SAM" id="Phobius"/>
    </source>
</evidence>
<dbReference type="GeneID" id="113040693"/>
<dbReference type="RefSeq" id="XP_026054751.1">
    <property type="nucleotide sequence ID" value="XM_026198966.1"/>
</dbReference>
<proteinExistence type="inferred from homology"/>
<evidence type="ECO:0000256" key="8">
    <source>
        <dbReference type="ARBA" id="ARBA00023303"/>
    </source>
</evidence>
<keyword evidence="3" id="KW-0813">Transport</keyword>